<dbReference type="GO" id="GO:0005524">
    <property type="term" value="F:ATP binding"/>
    <property type="evidence" value="ECO:0007669"/>
    <property type="project" value="InterPro"/>
</dbReference>
<dbReference type="RefSeq" id="WP_055335564.1">
    <property type="nucleotide sequence ID" value="NZ_CDNF01000005.1"/>
</dbReference>
<evidence type="ECO:0000256" key="2">
    <source>
        <dbReference type="PIRSR" id="PIRSR613078-2"/>
    </source>
</evidence>
<protein>
    <submittedName>
        <fullName evidence="3">Cobalamin biosynthesis phosphoglycerate mutase CobC</fullName>
        <ecNumber evidence="3">3.1.3.-</ecNumber>
        <ecNumber evidence="3">3.1.3.73</ecNumber>
    </submittedName>
</protein>
<name>A0A0C7GAD7_PARSO</name>
<dbReference type="GO" id="GO:0003873">
    <property type="term" value="F:6-phosphofructo-2-kinase activity"/>
    <property type="evidence" value="ECO:0007669"/>
    <property type="project" value="TreeGrafter"/>
</dbReference>
<dbReference type="OrthoDB" id="7925971at2"/>
<feature type="active site" description="Tele-phosphohistidine intermediate" evidence="1">
    <location>
        <position position="9"/>
    </location>
</feature>
<sequence length="200" mass="23249">MSRLILIRHAISEDNIKGNLSGHIDSKLSDIGKSQVDKLNKFLEKEKIDYIYTTTSTRTKETIGYIANIRGIDIVEKEGFKEINFGDFEGMNFNYIQKNYPNEFEKMIKEGNRYKYPNGESLIDSYERVVFELRDIIKKHKDDTILICSHAGTIRNIISYLIGKTYDYHWNFRIDNASISIIDIIDGFPVIQTLNNTSYL</sequence>
<reference evidence="3 4" key="1">
    <citation type="submission" date="2015-01" db="EMBL/GenBank/DDBJ databases">
        <authorList>
            <person name="Aslett A.Martin."/>
            <person name="De Silva Nishadi"/>
        </authorList>
    </citation>
    <scope>NUCLEOTIDE SEQUENCE [LARGE SCALE GENOMIC DNA]</scope>
    <source>
        <strain evidence="3 4">R28058</strain>
    </source>
</reference>
<dbReference type="EC" id="3.1.3.73" evidence="3"/>
<dbReference type="EMBL" id="CEKZ01000002">
    <property type="protein sequence ID" value="CEQ02113.1"/>
    <property type="molecule type" value="Genomic_DNA"/>
</dbReference>
<feature type="binding site" evidence="2">
    <location>
        <position position="58"/>
    </location>
    <ligand>
        <name>substrate</name>
    </ligand>
</feature>
<gene>
    <name evidence="3" type="primary">cobC_3</name>
    <name evidence="3" type="ORF">R28058_34301</name>
</gene>
<dbReference type="AlphaFoldDB" id="A0A0C7GAD7"/>
<organism evidence="3 4">
    <name type="scientific">Paraclostridium sordellii</name>
    <name type="common">Clostridium sordellii</name>
    <dbReference type="NCBI Taxonomy" id="1505"/>
    <lineage>
        <taxon>Bacteria</taxon>
        <taxon>Bacillati</taxon>
        <taxon>Bacillota</taxon>
        <taxon>Clostridia</taxon>
        <taxon>Peptostreptococcales</taxon>
        <taxon>Peptostreptococcaceae</taxon>
        <taxon>Paraclostridium</taxon>
    </lineage>
</organism>
<dbReference type="CDD" id="cd07067">
    <property type="entry name" value="HP_PGM_like"/>
    <property type="match status" value="1"/>
</dbReference>
<feature type="active site" description="Proton donor/acceptor" evidence="1">
    <location>
        <position position="82"/>
    </location>
</feature>
<dbReference type="InterPro" id="IPR029033">
    <property type="entry name" value="His_PPase_superfam"/>
</dbReference>
<feature type="binding site" evidence="2">
    <location>
        <begin position="8"/>
        <end position="15"/>
    </location>
    <ligand>
        <name>substrate</name>
    </ligand>
</feature>
<dbReference type="PANTHER" id="PTHR10606">
    <property type="entry name" value="6-PHOSPHOFRUCTO-2-KINASE/FRUCTOSE-2,6-BISPHOSPHATASE"/>
    <property type="match status" value="1"/>
</dbReference>
<dbReference type="GO" id="GO:0006003">
    <property type="term" value="P:fructose 2,6-bisphosphate metabolic process"/>
    <property type="evidence" value="ECO:0007669"/>
    <property type="project" value="InterPro"/>
</dbReference>
<dbReference type="SUPFAM" id="SSF53254">
    <property type="entry name" value="Phosphoglycerate mutase-like"/>
    <property type="match status" value="1"/>
</dbReference>
<dbReference type="Pfam" id="PF00300">
    <property type="entry name" value="His_Phos_1"/>
    <property type="match status" value="1"/>
</dbReference>
<evidence type="ECO:0000313" key="3">
    <source>
        <dbReference type="EMBL" id="CEQ02113.1"/>
    </source>
</evidence>
<keyword evidence="3" id="KW-0378">Hydrolase</keyword>
<dbReference type="InterPro" id="IPR003094">
    <property type="entry name" value="6Pfruct_kin"/>
</dbReference>
<proteinExistence type="predicted"/>
<dbReference type="InterPro" id="IPR013078">
    <property type="entry name" value="His_Pase_superF_clade-1"/>
</dbReference>
<evidence type="ECO:0000256" key="1">
    <source>
        <dbReference type="PIRSR" id="PIRSR613078-1"/>
    </source>
</evidence>
<dbReference type="PIRSF" id="PIRSF000709">
    <property type="entry name" value="6PFK_2-Ptase"/>
    <property type="match status" value="1"/>
</dbReference>
<dbReference type="EC" id="3.1.3.-" evidence="3"/>
<dbReference type="Gene3D" id="3.40.50.1240">
    <property type="entry name" value="Phosphoglycerate mutase-like"/>
    <property type="match status" value="1"/>
</dbReference>
<evidence type="ECO:0000313" key="4">
    <source>
        <dbReference type="Proteomes" id="UP000049127"/>
    </source>
</evidence>
<dbReference type="SMART" id="SM00855">
    <property type="entry name" value="PGAM"/>
    <property type="match status" value="1"/>
</dbReference>
<dbReference type="GO" id="GO:0005829">
    <property type="term" value="C:cytosol"/>
    <property type="evidence" value="ECO:0007669"/>
    <property type="project" value="TreeGrafter"/>
</dbReference>
<dbReference type="Proteomes" id="UP000049127">
    <property type="component" value="Unassembled WGS sequence"/>
</dbReference>
<dbReference type="GO" id="GO:0043755">
    <property type="term" value="F:alpha-ribazole phosphatase activity"/>
    <property type="evidence" value="ECO:0007669"/>
    <property type="project" value="UniProtKB-EC"/>
</dbReference>
<accession>A0A0C7GAD7</accession>